<dbReference type="Proteomes" id="UP000782705">
    <property type="component" value="Unassembled WGS sequence"/>
</dbReference>
<proteinExistence type="predicted"/>
<organism evidence="1 2">
    <name type="scientific">Candidatus Enterococcus willemsii</name>
    <dbReference type="NCBI Taxonomy" id="1857215"/>
    <lineage>
        <taxon>Bacteria</taxon>
        <taxon>Bacillati</taxon>
        <taxon>Bacillota</taxon>
        <taxon>Bacilli</taxon>
        <taxon>Lactobacillales</taxon>
        <taxon>Enterococcaceae</taxon>
        <taxon>Enterococcus</taxon>
    </lineage>
</organism>
<gene>
    <name evidence="1" type="ORF">BAU17_13955</name>
</gene>
<reference evidence="1 2" key="1">
    <citation type="submission" date="2016-06" db="EMBL/GenBank/DDBJ databases">
        <title>Four novel species of enterococci isolated from chicken manure.</title>
        <authorList>
            <person name="Van Tyne D."/>
        </authorList>
    </citation>
    <scope>NUCLEOTIDE SEQUENCE [LARGE SCALE GENOMIC DNA]</scope>
    <source>
        <strain evidence="1 2">CU12B</strain>
    </source>
</reference>
<dbReference type="RefSeq" id="WP_161902762.1">
    <property type="nucleotide sequence ID" value="NZ_MAEL01000050.1"/>
</dbReference>
<protein>
    <submittedName>
        <fullName evidence="1">Uncharacterized protein</fullName>
    </submittedName>
</protein>
<keyword evidence="2" id="KW-1185">Reference proteome</keyword>
<name>A0ABQ6YY99_9ENTE</name>
<comment type="caution">
    <text evidence="1">The sequence shown here is derived from an EMBL/GenBank/DDBJ whole genome shotgun (WGS) entry which is preliminary data.</text>
</comment>
<accession>A0ABQ6YY99</accession>
<evidence type="ECO:0000313" key="2">
    <source>
        <dbReference type="Proteomes" id="UP000782705"/>
    </source>
</evidence>
<evidence type="ECO:0000313" key="1">
    <source>
        <dbReference type="EMBL" id="KAF1302468.1"/>
    </source>
</evidence>
<dbReference type="EMBL" id="MAEL01000050">
    <property type="protein sequence ID" value="KAF1302468.1"/>
    <property type="molecule type" value="Genomic_DNA"/>
</dbReference>
<sequence length="71" mass="8577">MESYIFTFGLGHIYEQKAIKIIASDWQSARNCMVEHFDYDFSTQYFENDYLDFCRNMKLTPYPIIKEFIAK</sequence>